<keyword evidence="10" id="KW-1185">Reference proteome</keyword>
<sequence length="323" mass="35159">MTRLKFLLGRLIQGVVALFVIATLNFLLIRAAPGDPVAVMAGEAGAVDKRFLEALRLQYGLDQPLLSQWWTYISRVATFDLGFSYRQQQTVTQLIADRLPATLLLTLCAFVFSLVVGVGLGVLASRRPGGFVDRIIGFAALIFYAAPMYWLALMAVLIFSIKLGWLPAFGYSSVGANLSGIAAVLDVAKHLILPTLALSFFYIAVYTRMTRANMIGIAQLAFIKTARAKGATESRIQFRHVLRNALLPVVTLAGLQAGNMVGGAIMTETVFAWPGIGRLMFDALLQRDYNLLLGAFLVAAALAIVFNIITDVIYTIIDPRIAL</sequence>
<dbReference type="SUPFAM" id="SSF161098">
    <property type="entry name" value="MetI-like"/>
    <property type="match status" value="1"/>
</dbReference>
<evidence type="ECO:0000256" key="4">
    <source>
        <dbReference type="ARBA" id="ARBA00022692"/>
    </source>
</evidence>
<dbReference type="InterPro" id="IPR035906">
    <property type="entry name" value="MetI-like_sf"/>
</dbReference>
<evidence type="ECO:0000256" key="2">
    <source>
        <dbReference type="ARBA" id="ARBA00022448"/>
    </source>
</evidence>
<feature type="transmembrane region" description="Helical" evidence="7">
    <location>
        <begin position="135"/>
        <end position="161"/>
    </location>
</feature>
<dbReference type="PANTHER" id="PTHR43163:SF9">
    <property type="entry name" value="ABC TRANSPORTER PERMEASE PROTEIN"/>
    <property type="match status" value="1"/>
</dbReference>
<reference evidence="9 10" key="1">
    <citation type="submission" date="2019-09" db="EMBL/GenBank/DDBJ databases">
        <title>Taxonomic organization of the family Brucellaceae based on a phylogenomic approach.</title>
        <authorList>
            <person name="Leclercq S."/>
            <person name="Cloeckaert A."/>
            <person name="Zygmunt M.S."/>
        </authorList>
    </citation>
    <scope>NUCLEOTIDE SEQUENCE [LARGE SCALE GENOMIC DNA]</scope>
    <source>
        <strain evidence="9 10">LMG 18957</strain>
    </source>
</reference>
<accession>A0A833CGK6</accession>
<keyword evidence="3" id="KW-1003">Cell membrane</keyword>
<feature type="domain" description="ABC transmembrane type-1" evidence="8">
    <location>
        <begin position="99"/>
        <end position="314"/>
    </location>
</feature>
<feature type="transmembrane region" description="Helical" evidence="7">
    <location>
        <begin position="7"/>
        <end position="29"/>
    </location>
</feature>
<keyword evidence="4 7" id="KW-0812">Transmembrane</keyword>
<name>A0A833CGK6_9HYPH</name>
<dbReference type="Gene3D" id="1.10.3720.10">
    <property type="entry name" value="MetI-like"/>
    <property type="match status" value="1"/>
</dbReference>
<dbReference type="Pfam" id="PF19300">
    <property type="entry name" value="BPD_transp_1_N"/>
    <property type="match status" value="1"/>
</dbReference>
<comment type="subcellular location">
    <subcellularLocation>
        <location evidence="1 7">Cell membrane</location>
        <topology evidence="1 7">Multi-pass membrane protein</topology>
    </subcellularLocation>
</comment>
<dbReference type="GO" id="GO:0055085">
    <property type="term" value="P:transmembrane transport"/>
    <property type="evidence" value="ECO:0007669"/>
    <property type="project" value="InterPro"/>
</dbReference>
<evidence type="ECO:0000256" key="5">
    <source>
        <dbReference type="ARBA" id="ARBA00022989"/>
    </source>
</evidence>
<proteinExistence type="inferred from homology"/>
<dbReference type="RefSeq" id="WP_151678776.1">
    <property type="nucleotide sequence ID" value="NZ_JAKVTF010000002.1"/>
</dbReference>
<feature type="transmembrane region" description="Helical" evidence="7">
    <location>
        <begin position="291"/>
        <end position="317"/>
    </location>
</feature>
<feature type="transmembrane region" description="Helical" evidence="7">
    <location>
        <begin position="181"/>
        <end position="205"/>
    </location>
</feature>
<keyword evidence="6 7" id="KW-0472">Membrane</keyword>
<feature type="transmembrane region" description="Helical" evidence="7">
    <location>
        <begin position="101"/>
        <end position="123"/>
    </location>
</feature>
<evidence type="ECO:0000259" key="8">
    <source>
        <dbReference type="PROSITE" id="PS50928"/>
    </source>
</evidence>
<comment type="similarity">
    <text evidence="7">Belongs to the binding-protein-dependent transport system permease family.</text>
</comment>
<dbReference type="CDD" id="cd06261">
    <property type="entry name" value="TM_PBP2"/>
    <property type="match status" value="1"/>
</dbReference>
<dbReference type="GO" id="GO:0005886">
    <property type="term" value="C:plasma membrane"/>
    <property type="evidence" value="ECO:0007669"/>
    <property type="project" value="UniProtKB-SubCell"/>
</dbReference>
<keyword evidence="2 7" id="KW-0813">Transport</keyword>
<comment type="caution">
    <text evidence="9">The sequence shown here is derived from an EMBL/GenBank/DDBJ whole genome shotgun (WGS) entry which is preliminary data.</text>
</comment>
<dbReference type="InterPro" id="IPR000515">
    <property type="entry name" value="MetI-like"/>
</dbReference>
<evidence type="ECO:0000256" key="1">
    <source>
        <dbReference type="ARBA" id="ARBA00004651"/>
    </source>
</evidence>
<dbReference type="Proteomes" id="UP000430843">
    <property type="component" value="Unassembled WGS sequence"/>
</dbReference>
<keyword evidence="5 7" id="KW-1133">Transmembrane helix</keyword>
<protein>
    <submittedName>
        <fullName evidence="9">ABC transporter permease</fullName>
    </submittedName>
</protein>
<dbReference type="AlphaFoldDB" id="A0A833CGK6"/>
<evidence type="ECO:0000256" key="7">
    <source>
        <dbReference type="RuleBase" id="RU363032"/>
    </source>
</evidence>
<dbReference type="EMBL" id="WBWA01000033">
    <property type="protein sequence ID" value="KAB2662295.1"/>
    <property type="molecule type" value="Genomic_DNA"/>
</dbReference>
<evidence type="ECO:0000256" key="6">
    <source>
        <dbReference type="ARBA" id="ARBA00023136"/>
    </source>
</evidence>
<evidence type="ECO:0000313" key="9">
    <source>
        <dbReference type="EMBL" id="KAB2662295.1"/>
    </source>
</evidence>
<dbReference type="PROSITE" id="PS50928">
    <property type="entry name" value="ABC_TM1"/>
    <property type="match status" value="1"/>
</dbReference>
<gene>
    <name evidence="9" type="ORF">F9K91_22655</name>
</gene>
<dbReference type="InterPro" id="IPR045621">
    <property type="entry name" value="BPD_transp_1_N"/>
</dbReference>
<dbReference type="Pfam" id="PF00528">
    <property type="entry name" value="BPD_transp_1"/>
    <property type="match status" value="1"/>
</dbReference>
<feature type="transmembrane region" description="Helical" evidence="7">
    <location>
        <begin position="245"/>
        <end position="271"/>
    </location>
</feature>
<evidence type="ECO:0000256" key="3">
    <source>
        <dbReference type="ARBA" id="ARBA00022475"/>
    </source>
</evidence>
<evidence type="ECO:0000313" key="10">
    <source>
        <dbReference type="Proteomes" id="UP000430843"/>
    </source>
</evidence>
<organism evidence="9 10">
    <name type="scientific">Brucella tritici</name>
    <dbReference type="NCBI Taxonomy" id="94626"/>
    <lineage>
        <taxon>Bacteria</taxon>
        <taxon>Pseudomonadati</taxon>
        <taxon>Pseudomonadota</taxon>
        <taxon>Alphaproteobacteria</taxon>
        <taxon>Hyphomicrobiales</taxon>
        <taxon>Brucellaceae</taxon>
        <taxon>Brucella/Ochrobactrum group</taxon>
        <taxon>Brucella</taxon>
    </lineage>
</organism>
<dbReference type="PANTHER" id="PTHR43163">
    <property type="entry name" value="DIPEPTIDE TRANSPORT SYSTEM PERMEASE PROTEIN DPPB-RELATED"/>
    <property type="match status" value="1"/>
</dbReference>